<dbReference type="PANTHER" id="PTHR18952:SF208">
    <property type="entry name" value="CARBONIC ANHYDRASE XA-RELATED"/>
    <property type="match status" value="1"/>
</dbReference>
<reference evidence="5" key="1">
    <citation type="submission" date="2011-08" db="EMBL/GenBank/DDBJ databases">
        <authorList>
            <person name="Rombauts S."/>
        </authorList>
    </citation>
    <scope>NUCLEOTIDE SEQUENCE</scope>
    <source>
        <strain evidence="5">London</strain>
    </source>
</reference>
<dbReference type="SMART" id="SM01057">
    <property type="entry name" value="Carb_anhydrase"/>
    <property type="match status" value="1"/>
</dbReference>
<sequence length="334" mass="37917">MSVFIQFLHLTTLLPGVLSVSGNWEEWWTYDGISGPDFWGLLNPEWSLCNKGKRQSPIDIKPNHLLYDPFLRPIHIDDQKISGILENNGHSIVFRTTQSDKHRLTDSSRIFNEVDPVRGTPINISSGPLSYSYSFDSLYIHFGRTDSHGSEHRIDGTPFPAELQIIGYNSDLYRNSSEASRKTSGLVGVAVLIQIGDNPNLELRHLTSMAHLIRFKGQNTTVKSLSIRELIPQLETYITYEGSMTVPACSETVTWIVMNSPIFMTKQQLFSLRKMMQGDADSPKAPLGNNFRPTTKINHRVVRTNIDFKRKQGAECPSLKTNMHYQVNSRHLRT</sequence>
<evidence type="ECO:0000313" key="5">
    <source>
        <dbReference type="Proteomes" id="UP000015104"/>
    </source>
</evidence>
<dbReference type="Pfam" id="PF00194">
    <property type="entry name" value="Carb_anhydrase"/>
    <property type="match status" value="1"/>
</dbReference>
<dbReference type="PANTHER" id="PTHR18952">
    <property type="entry name" value="CARBONIC ANHYDRASE"/>
    <property type="match status" value="1"/>
</dbReference>
<dbReference type="HOGENOM" id="CLU_039326_7_1_1"/>
<dbReference type="GO" id="GO:0008270">
    <property type="term" value="F:zinc ion binding"/>
    <property type="evidence" value="ECO:0007669"/>
    <property type="project" value="InterPro"/>
</dbReference>
<dbReference type="InterPro" id="IPR023561">
    <property type="entry name" value="Carbonic_anhydrase_a-class"/>
</dbReference>
<dbReference type="STRING" id="32264.T1KG41"/>
<dbReference type="GO" id="GO:0004089">
    <property type="term" value="F:carbonate dehydratase activity"/>
    <property type="evidence" value="ECO:0007669"/>
    <property type="project" value="InterPro"/>
</dbReference>
<organism evidence="4 5">
    <name type="scientific">Tetranychus urticae</name>
    <name type="common">Two-spotted spider mite</name>
    <dbReference type="NCBI Taxonomy" id="32264"/>
    <lineage>
        <taxon>Eukaryota</taxon>
        <taxon>Metazoa</taxon>
        <taxon>Ecdysozoa</taxon>
        <taxon>Arthropoda</taxon>
        <taxon>Chelicerata</taxon>
        <taxon>Arachnida</taxon>
        <taxon>Acari</taxon>
        <taxon>Acariformes</taxon>
        <taxon>Trombidiformes</taxon>
        <taxon>Prostigmata</taxon>
        <taxon>Eleutherengona</taxon>
        <taxon>Raphignathae</taxon>
        <taxon>Tetranychoidea</taxon>
        <taxon>Tetranychidae</taxon>
        <taxon>Tetranychus</taxon>
    </lineage>
</organism>
<dbReference type="Gene3D" id="3.10.200.10">
    <property type="entry name" value="Alpha carbonic anhydrase"/>
    <property type="match status" value="1"/>
</dbReference>
<dbReference type="GO" id="GO:0006730">
    <property type="term" value="P:one-carbon metabolic process"/>
    <property type="evidence" value="ECO:0007669"/>
    <property type="project" value="TreeGrafter"/>
</dbReference>
<dbReference type="PROSITE" id="PS51144">
    <property type="entry name" value="ALPHA_CA_2"/>
    <property type="match status" value="1"/>
</dbReference>
<comment type="similarity">
    <text evidence="1">Belongs to the alpha-carbonic anhydrase family.</text>
</comment>
<dbReference type="InterPro" id="IPR036398">
    <property type="entry name" value="CA_dom_sf"/>
</dbReference>
<dbReference type="OrthoDB" id="5978072at2759"/>
<feature type="domain" description="Alpha-carbonic anhydrase" evidence="3">
    <location>
        <begin position="26"/>
        <end position="306"/>
    </location>
</feature>
<dbReference type="KEGG" id="tut:107363656"/>
<dbReference type="OMA" id="HYTECSV"/>
<dbReference type="SUPFAM" id="SSF51069">
    <property type="entry name" value="Carbonic anhydrase"/>
    <property type="match status" value="1"/>
</dbReference>
<evidence type="ECO:0000256" key="1">
    <source>
        <dbReference type="ARBA" id="ARBA00010718"/>
    </source>
</evidence>
<proteinExistence type="inferred from homology"/>
<keyword evidence="2" id="KW-0732">Signal</keyword>
<keyword evidence="5" id="KW-1185">Reference proteome</keyword>
<gene>
    <name evidence="4" type="primary">107363656</name>
</gene>
<evidence type="ECO:0000313" key="4">
    <source>
        <dbReference type="EnsemblMetazoa" id="tetur10g05430.1"/>
    </source>
</evidence>
<dbReference type="AlphaFoldDB" id="T1KG41"/>
<dbReference type="Proteomes" id="UP000015104">
    <property type="component" value="Unassembled WGS sequence"/>
</dbReference>
<reference evidence="4" key="2">
    <citation type="submission" date="2015-06" db="UniProtKB">
        <authorList>
            <consortium name="EnsemblMetazoa"/>
        </authorList>
    </citation>
    <scope>IDENTIFICATION</scope>
</reference>
<evidence type="ECO:0000259" key="3">
    <source>
        <dbReference type="PROSITE" id="PS51144"/>
    </source>
</evidence>
<feature type="chain" id="PRO_5004591578" description="Alpha-carbonic anhydrase domain-containing protein" evidence="2">
    <location>
        <begin position="20"/>
        <end position="334"/>
    </location>
</feature>
<protein>
    <recommendedName>
        <fullName evidence="3">Alpha-carbonic anhydrase domain-containing protein</fullName>
    </recommendedName>
</protein>
<dbReference type="eggNOG" id="KOG0382">
    <property type="taxonomic scope" value="Eukaryota"/>
</dbReference>
<dbReference type="EnsemblMetazoa" id="tetur10g05430.1">
    <property type="protein sequence ID" value="tetur10g05430.1"/>
    <property type="gene ID" value="tetur10g05430"/>
</dbReference>
<evidence type="ECO:0000256" key="2">
    <source>
        <dbReference type="SAM" id="SignalP"/>
    </source>
</evidence>
<dbReference type="InterPro" id="IPR001148">
    <property type="entry name" value="CA_dom"/>
</dbReference>
<name>T1KG41_TETUR</name>
<dbReference type="EMBL" id="CAEY01000040">
    <property type="status" value="NOT_ANNOTATED_CDS"/>
    <property type="molecule type" value="Genomic_DNA"/>
</dbReference>
<feature type="signal peptide" evidence="2">
    <location>
        <begin position="1"/>
        <end position="19"/>
    </location>
</feature>
<accession>T1KG41</accession>